<sequence length="88" mass="10231">MEAADVETAVRLRRTIWDRVVEELDNKHAKNHYNYFELSGTENVIEGLSRPKCLSLFHFKNSVLLLLAHDVLLNLAKSDLMRPIRARQ</sequence>
<dbReference type="WBParaSite" id="TCNE_0001970701-mRNA-1">
    <property type="protein sequence ID" value="TCNE_0001970701-mRNA-1"/>
    <property type="gene ID" value="TCNE_0001970701"/>
</dbReference>
<dbReference type="EMBL" id="UYWY01027345">
    <property type="protein sequence ID" value="VDM51024.1"/>
    <property type="molecule type" value="Genomic_DNA"/>
</dbReference>
<name>A0A183VG33_TOXCA</name>
<dbReference type="Proteomes" id="UP000050794">
    <property type="component" value="Unassembled WGS sequence"/>
</dbReference>
<reference evidence="3" key="1">
    <citation type="submission" date="2016-06" db="UniProtKB">
        <authorList>
            <consortium name="WormBaseParasite"/>
        </authorList>
    </citation>
    <scope>IDENTIFICATION</scope>
</reference>
<accession>A0A183VG33</accession>
<evidence type="ECO:0000313" key="2">
    <source>
        <dbReference type="Proteomes" id="UP000050794"/>
    </source>
</evidence>
<evidence type="ECO:0000313" key="1">
    <source>
        <dbReference type="EMBL" id="VDM51024.1"/>
    </source>
</evidence>
<organism evidence="2 3">
    <name type="scientific">Toxocara canis</name>
    <name type="common">Canine roundworm</name>
    <dbReference type="NCBI Taxonomy" id="6265"/>
    <lineage>
        <taxon>Eukaryota</taxon>
        <taxon>Metazoa</taxon>
        <taxon>Ecdysozoa</taxon>
        <taxon>Nematoda</taxon>
        <taxon>Chromadorea</taxon>
        <taxon>Rhabditida</taxon>
        <taxon>Spirurina</taxon>
        <taxon>Ascaridomorpha</taxon>
        <taxon>Ascaridoidea</taxon>
        <taxon>Toxocaridae</taxon>
        <taxon>Toxocara</taxon>
    </lineage>
</organism>
<gene>
    <name evidence="1" type="ORF">TCNE_LOCUS19703</name>
</gene>
<protein>
    <submittedName>
        <fullName evidence="3">tRNA(Phe) 7-((3-amino-3-carboxypropyl)-4-demethylwyosine(37)-N(4))-methyltransferase</fullName>
    </submittedName>
</protein>
<evidence type="ECO:0000313" key="3">
    <source>
        <dbReference type="WBParaSite" id="TCNE_0001970701-mRNA-1"/>
    </source>
</evidence>
<dbReference type="AlphaFoldDB" id="A0A183VG33"/>
<reference evidence="1 2" key="2">
    <citation type="submission" date="2018-11" db="EMBL/GenBank/DDBJ databases">
        <authorList>
            <consortium name="Pathogen Informatics"/>
        </authorList>
    </citation>
    <scope>NUCLEOTIDE SEQUENCE [LARGE SCALE GENOMIC DNA]</scope>
</reference>
<keyword evidence="2" id="KW-1185">Reference proteome</keyword>
<proteinExistence type="predicted"/>